<feature type="non-terminal residue" evidence="2">
    <location>
        <position position="1"/>
    </location>
</feature>
<sequence>ATKKMLAAQTRKFWLCFSAEVEDEEDLAASELKSRQDAAWRQRFRNLLWAALRRHPWAGPLLTGWDASPHSAARQVVTLTATWVAMLALAATVQYHHGASICKAARSSFGCDPQSNGYLVIPFETCMGASSCFELYSRHLCDVHGTCPEEMKRVVLFGSQWWEAMWSAAALCSIPLLARDLPAALPPPPVPPRVSAACVAAAAGVGSVGWRLGRLLLAPLRWGRRRIAAWRLQSQFWWQTCCLGRSAWAVFQEMEAAQALLDLRHASGRSMPAPTEMSQWRAAEPLSPGAITSVIFTWATAGVRLASRDPGEIWVIITWALAVMLDGFISPIVSMISITVYHCARCKHHLLEKMAAVKEGCAEPPHQTQIRI</sequence>
<protein>
    <submittedName>
        <fullName evidence="2">Uncharacterized protein</fullName>
    </submittedName>
</protein>
<evidence type="ECO:0000256" key="1">
    <source>
        <dbReference type="SAM" id="Phobius"/>
    </source>
</evidence>
<accession>A0AAE0C4P8</accession>
<keyword evidence="1" id="KW-0812">Transmembrane</keyword>
<dbReference type="EMBL" id="LGRX02028755">
    <property type="protein sequence ID" value="KAK3247668.1"/>
    <property type="molecule type" value="Genomic_DNA"/>
</dbReference>
<evidence type="ECO:0000313" key="3">
    <source>
        <dbReference type="Proteomes" id="UP001190700"/>
    </source>
</evidence>
<organism evidence="2 3">
    <name type="scientific">Cymbomonas tetramitiformis</name>
    <dbReference type="NCBI Taxonomy" id="36881"/>
    <lineage>
        <taxon>Eukaryota</taxon>
        <taxon>Viridiplantae</taxon>
        <taxon>Chlorophyta</taxon>
        <taxon>Pyramimonadophyceae</taxon>
        <taxon>Pyramimonadales</taxon>
        <taxon>Pyramimonadaceae</taxon>
        <taxon>Cymbomonas</taxon>
    </lineage>
</organism>
<dbReference type="AlphaFoldDB" id="A0AAE0C4P8"/>
<name>A0AAE0C4P8_9CHLO</name>
<proteinExistence type="predicted"/>
<gene>
    <name evidence="2" type="ORF">CYMTET_42839</name>
</gene>
<keyword evidence="1" id="KW-0472">Membrane</keyword>
<reference evidence="2 3" key="1">
    <citation type="journal article" date="2015" name="Genome Biol. Evol.">
        <title>Comparative Genomics of a Bacterivorous Green Alga Reveals Evolutionary Causalities and Consequences of Phago-Mixotrophic Mode of Nutrition.</title>
        <authorList>
            <person name="Burns J.A."/>
            <person name="Paasch A."/>
            <person name="Narechania A."/>
            <person name="Kim E."/>
        </authorList>
    </citation>
    <scope>NUCLEOTIDE SEQUENCE [LARGE SCALE GENOMIC DNA]</scope>
    <source>
        <strain evidence="2 3">PLY_AMNH</strain>
    </source>
</reference>
<dbReference type="Proteomes" id="UP001190700">
    <property type="component" value="Unassembled WGS sequence"/>
</dbReference>
<feature type="transmembrane region" description="Helical" evidence="1">
    <location>
        <begin position="313"/>
        <end position="344"/>
    </location>
</feature>
<comment type="caution">
    <text evidence="2">The sequence shown here is derived from an EMBL/GenBank/DDBJ whole genome shotgun (WGS) entry which is preliminary data.</text>
</comment>
<evidence type="ECO:0000313" key="2">
    <source>
        <dbReference type="EMBL" id="KAK3247668.1"/>
    </source>
</evidence>
<keyword evidence="3" id="KW-1185">Reference proteome</keyword>
<keyword evidence="1" id="KW-1133">Transmembrane helix</keyword>